<gene>
    <name evidence="1" type="ORF">FBZ87_102271</name>
</gene>
<dbReference type="Proteomes" id="UP000320516">
    <property type="component" value="Unassembled WGS sequence"/>
</dbReference>
<protein>
    <submittedName>
        <fullName evidence="1">Uncharacterized protein</fullName>
    </submittedName>
</protein>
<accession>A0A560K9Z0</accession>
<dbReference type="AlphaFoldDB" id="A0A560K9Z0"/>
<dbReference type="EMBL" id="VITV01000002">
    <property type="protein sequence ID" value="TWB79849.1"/>
    <property type="molecule type" value="Genomic_DNA"/>
</dbReference>
<organism evidence="1 2">
    <name type="scientific">Nitrospirillum amazonense</name>
    <dbReference type="NCBI Taxonomy" id="28077"/>
    <lineage>
        <taxon>Bacteria</taxon>
        <taxon>Pseudomonadati</taxon>
        <taxon>Pseudomonadota</taxon>
        <taxon>Alphaproteobacteria</taxon>
        <taxon>Rhodospirillales</taxon>
        <taxon>Azospirillaceae</taxon>
        <taxon>Nitrospirillum</taxon>
    </lineage>
</organism>
<reference evidence="1 2" key="1">
    <citation type="submission" date="2019-06" db="EMBL/GenBank/DDBJ databases">
        <title>Genomic Encyclopedia of Type Strains, Phase IV (KMG-V): Genome sequencing to study the core and pangenomes of soil and plant-associated prokaryotes.</title>
        <authorList>
            <person name="Whitman W."/>
        </authorList>
    </citation>
    <scope>NUCLEOTIDE SEQUENCE [LARGE SCALE GENOMIC DNA]</scope>
    <source>
        <strain evidence="1 2">BR 12005</strain>
    </source>
</reference>
<dbReference type="RefSeq" id="WP_145609318.1">
    <property type="nucleotide sequence ID" value="NZ_JARPAF010000002.1"/>
</dbReference>
<comment type="caution">
    <text evidence="1">The sequence shown here is derived from an EMBL/GenBank/DDBJ whole genome shotgun (WGS) entry which is preliminary data.</text>
</comment>
<sequence>MVEAVKILSGSNPARRVLVVRRPDGFYALRPQYHYRNVWEGTLVAEGWAPLPEPSSLYETALLAEREAFAEFPWLRHPGAR</sequence>
<evidence type="ECO:0000313" key="2">
    <source>
        <dbReference type="Proteomes" id="UP000320516"/>
    </source>
</evidence>
<name>A0A560K9Z0_9PROT</name>
<evidence type="ECO:0000313" key="1">
    <source>
        <dbReference type="EMBL" id="TWB79849.1"/>
    </source>
</evidence>
<proteinExistence type="predicted"/>